<dbReference type="EMBL" id="LFJC01000003">
    <property type="protein sequence ID" value="PIT00958.1"/>
    <property type="molecule type" value="Genomic_DNA"/>
</dbReference>
<proteinExistence type="predicted"/>
<name>A0A2M6U8T1_9BRAD</name>
<keyword evidence="1" id="KW-0378">Hydrolase</keyword>
<comment type="caution">
    <text evidence="3">The sequence shown here is derived from an EMBL/GenBank/DDBJ whole genome shotgun (WGS) entry which is preliminary data.</text>
</comment>
<protein>
    <submittedName>
        <fullName evidence="3">Dehalogenase</fullName>
    </submittedName>
</protein>
<dbReference type="InterPro" id="IPR000639">
    <property type="entry name" value="Epox_hydrolase-like"/>
</dbReference>
<dbReference type="InterPro" id="IPR029058">
    <property type="entry name" value="AB_hydrolase_fold"/>
</dbReference>
<accession>A0A2M6U8T1</accession>
<keyword evidence="4" id="KW-1185">Reference proteome</keyword>
<evidence type="ECO:0000313" key="3">
    <source>
        <dbReference type="EMBL" id="PIT00958.1"/>
    </source>
</evidence>
<dbReference type="Pfam" id="PF00561">
    <property type="entry name" value="Abhydrolase_1"/>
    <property type="match status" value="1"/>
</dbReference>
<evidence type="ECO:0000256" key="1">
    <source>
        <dbReference type="ARBA" id="ARBA00022801"/>
    </source>
</evidence>
<dbReference type="PRINTS" id="PR00412">
    <property type="entry name" value="EPOXHYDRLASE"/>
</dbReference>
<gene>
    <name evidence="3" type="ORF">TSA1_09420</name>
</gene>
<dbReference type="GO" id="GO:0016787">
    <property type="term" value="F:hydrolase activity"/>
    <property type="evidence" value="ECO:0007669"/>
    <property type="project" value="UniProtKB-KW"/>
</dbReference>
<dbReference type="AlphaFoldDB" id="A0A2M6U8T1"/>
<evidence type="ECO:0000313" key="4">
    <source>
        <dbReference type="Proteomes" id="UP000228930"/>
    </source>
</evidence>
<dbReference type="SUPFAM" id="SSF53474">
    <property type="entry name" value="alpha/beta-Hydrolases"/>
    <property type="match status" value="1"/>
</dbReference>
<feature type="domain" description="AB hydrolase-1" evidence="2">
    <location>
        <begin position="29"/>
        <end position="270"/>
    </location>
</feature>
<dbReference type="RefSeq" id="WP_100176170.1">
    <property type="nucleotide sequence ID" value="NZ_LFJC01000003.1"/>
</dbReference>
<dbReference type="Gene3D" id="3.40.50.1820">
    <property type="entry name" value="alpha/beta hydrolase"/>
    <property type="match status" value="1"/>
</dbReference>
<dbReference type="PANTHER" id="PTHR43329">
    <property type="entry name" value="EPOXIDE HYDROLASE"/>
    <property type="match status" value="1"/>
</dbReference>
<dbReference type="InterPro" id="IPR000073">
    <property type="entry name" value="AB_hydrolase_1"/>
</dbReference>
<dbReference type="Proteomes" id="UP000228930">
    <property type="component" value="Unassembled WGS sequence"/>
</dbReference>
<reference evidence="3 4" key="1">
    <citation type="submission" date="2015-06" db="EMBL/GenBank/DDBJ databases">
        <title>Comparative genome analysis of nirS-carrying Bradyrhizobium sp. strains.</title>
        <authorList>
            <person name="Ishii S."/>
            <person name="Jang J."/>
            <person name="Nishizawa T."/>
            <person name="Senoo K."/>
        </authorList>
    </citation>
    <scope>NUCLEOTIDE SEQUENCE [LARGE SCALE GENOMIC DNA]</scope>
    <source>
        <strain evidence="3 4">TSA1</strain>
    </source>
</reference>
<organism evidence="3 4">
    <name type="scientific">Bradyrhizobium nitroreducens</name>
    <dbReference type="NCBI Taxonomy" id="709803"/>
    <lineage>
        <taxon>Bacteria</taxon>
        <taxon>Pseudomonadati</taxon>
        <taxon>Pseudomonadota</taxon>
        <taxon>Alphaproteobacteria</taxon>
        <taxon>Hyphomicrobiales</taxon>
        <taxon>Nitrobacteraceae</taxon>
        <taxon>Bradyrhizobium</taxon>
    </lineage>
</organism>
<sequence length="283" mass="31544">MNSELDGFHHKLLRVGDVKIHAVVGGDGPPLVLLHGWPQTWWEWRRVMPVLAEHHTVVALDLRGAGHSDCPQSGYDKASLAEDVHGAMVALGFSRYAVCGHDIGAMVAMALAFTHRESVTRVAILDAPMPGWSQWEANFADPMVWHFAFHMKRDLPERLIYGREFDYVSTFFADRTFNHGALPAEEVETYARAMAHPGNTRGGLEWYRAFPIDHANALDWKRSPLTIPVLALGGDHRWGPKIVGMLEEFADNVSGGSIPDCGHWMAEERPAETADALLKFFAK</sequence>
<evidence type="ECO:0000259" key="2">
    <source>
        <dbReference type="Pfam" id="PF00561"/>
    </source>
</evidence>